<dbReference type="STRING" id="1071378.G0W3C0"/>
<comment type="subcellular location">
    <subcellularLocation>
        <location evidence="1">Bud neck</location>
    </subcellularLocation>
</comment>
<dbReference type="CDD" id="cd09535">
    <property type="entry name" value="SAM_BOI-like_fungal"/>
    <property type="match status" value="1"/>
</dbReference>
<protein>
    <recommendedName>
        <fullName evidence="14">Protein BOI2</fullName>
    </recommendedName>
</protein>
<dbReference type="GO" id="GO:0007118">
    <property type="term" value="P:budding cell apical bud growth"/>
    <property type="evidence" value="ECO:0007669"/>
    <property type="project" value="EnsemblFungi"/>
</dbReference>
<dbReference type="Pfam" id="PF07647">
    <property type="entry name" value="SAM_2"/>
    <property type="match status" value="1"/>
</dbReference>
<dbReference type="GO" id="GO:0099500">
    <property type="term" value="P:vesicle fusion to plasma membrane"/>
    <property type="evidence" value="ECO:0007669"/>
    <property type="project" value="EnsemblFungi"/>
</dbReference>
<evidence type="ECO:0000256" key="5">
    <source>
        <dbReference type="ARBA" id="ARBA00022618"/>
    </source>
</evidence>
<evidence type="ECO:0000313" key="13">
    <source>
        <dbReference type="Proteomes" id="UP000000689"/>
    </source>
</evidence>
<dbReference type="SUPFAM" id="SSF47769">
    <property type="entry name" value="SAM/Pointed domain"/>
    <property type="match status" value="1"/>
</dbReference>
<dbReference type="AlphaFoldDB" id="G0W3C0"/>
<dbReference type="KEGG" id="ndi:NDAI_0A01500"/>
<proteinExistence type="predicted"/>
<dbReference type="HOGENOM" id="CLU_003845_0_0_1"/>
<dbReference type="OMA" id="YYGWMKK"/>
<reference evidence="12 13" key="1">
    <citation type="journal article" date="2011" name="Proc. Natl. Acad. Sci. U.S.A.">
        <title>Evolutionary erosion of yeast sex chromosomes by mating-type switching accidents.</title>
        <authorList>
            <person name="Gordon J.L."/>
            <person name="Armisen D."/>
            <person name="Proux-Wera E."/>
            <person name="Oheigeartaigh S.S."/>
            <person name="Byrne K.P."/>
            <person name="Wolfe K.H."/>
        </authorList>
    </citation>
    <scope>NUCLEOTIDE SEQUENCE [LARGE SCALE GENOMIC DNA]</scope>
    <source>
        <strain evidence="13">ATCC 10597 / BCRC 20456 / CBS 421 / NBRC 0211 / NRRL Y-12639</strain>
    </source>
</reference>
<dbReference type="FunFam" id="2.30.30.40:FF:000259">
    <property type="entry name" value="Protein BOI2"/>
    <property type="match status" value="1"/>
</dbReference>
<dbReference type="Proteomes" id="UP000000689">
    <property type="component" value="Chromosome 1"/>
</dbReference>
<dbReference type="FunFam" id="1.10.150.50:FF:000090">
    <property type="entry name" value="Bem1 interacting protein"/>
    <property type="match status" value="1"/>
</dbReference>
<dbReference type="GO" id="GO:0005769">
    <property type="term" value="C:early endosome"/>
    <property type="evidence" value="ECO:0007669"/>
    <property type="project" value="TreeGrafter"/>
</dbReference>
<dbReference type="SUPFAM" id="SSF50044">
    <property type="entry name" value="SH3-domain"/>
    <property type="match status" value="1"/>
</dbReference>
<dbReference type="InterPro" id="IPR035551">
    <property type="entry name" value="Boi1/2_SH3"/>
</dbReference>
<dbReference type="FunFam" id="2.30.29.30:FF:000230">
    <property type="entry name" value="Polarized growth protein (Boi2)"/>
    <property type="match status" value="1"/>
</dbReference>
<feature type="compositionally biased region" description="Polar residues" evidence="8">
    <location>
        <begin position="554"/>
        <end position="563"/>
    </location>
</feature>
<feature type="domain" description="SH3" evidence="9">
    <location>
        <begin position="39"/>
        <end position="103"/>
    </location>
</feature>
<feature type="compositionally biased region" description="Polar residues" evidence="8">
    <location>
        <begin position="959"/>
        <end position="973"/>
    </location>
</feature>
<dbReference type="GO" id="GO:0055037">
    <property type="term" value="C:recycling endosome"/>
    <property type="evidence" value="ECO:0007669"/>
    <property type="project" value="TreeGrafter"/>
</dbReference>
<dbReference type="EMBL" id="HE580267">
    <property type="protein sequence ID" value="CCD22308.1"/>
    <property type="molecule type" value="Genomic_DNA"/>
</dbReference>
<dbReference type="Pfam" id="PF00018">
    <property type="entry name" value="SH3_1"/>
    <property type="match status" value="1"/>
</dbReference>
<dbReference type="GO" id="GO:0005543">
    <property type="term" value="F:phospholipid binding"/>
    <property type="evidence" value="ECO:0007669"/>
    <property type="project" value="EnsemblFungi"/>
</dbReference>
<evidence type="ECO:0000259" key="11">
    <source>
        <dbReference type="PROSITE" id="PS50105"/>
    </source>
</evidence>
<dbReference type="GO" id="GO:0000920">
    <property type="term" value="P:septum digestion after cytokinesis"/>
    <property type="evidence" value="ECO:0007669"/>
    <property type="project" value="EnsemblFungi"/>
</dbReference>
<dbReference type="PANTHER" id="PTHR22902">
    <property type="entry name" value="SESQUIPEDALIAN"/>
    <property type="match status" value="1"/>
</dbReference>
<dbReference type="GO" id="GO:0007032">
    <property type="term" value="P:endosome organization"/>
    <property type="evidence" value="ECO:0007669"/>
    <property type="project" value="TreeGrafter"/>
</dbReference>
<dbReference type="GO" id="GO:0005935">
    <property type="term" value="C:cellular bud neck"/>
    <property type="evidence" value="ECO:0007669"/>
    <property type="project" value="UniProtKB-SubCell"/>
</dbReference>
<feature type="compositionally biased region" description="Basic residues" evidence="8">
    <location>
        <begin position="726"/>
        <end position="739"/>
    </location>
</feature>
<dbReference type="GO" id="GO:0007015">
    <property type="term" value="P:actin filament organization"/>
    <property type="evidence" value="ECO:0007669"/>
    <property type="project" value="EnsemblFungi"/>
</dbReference>
<dbReference type="CDD" id="cd11886">
    <property type="entry name" value="SH3_BOI"/>
    <property type="match status" value="1"/>
</dbReference>
<keyword evidence="5" id="KW-0132">Cell division</keyword>
<feature type="region of interest" description="Disordered" evidence="8">
    <location>
        <begin position="1019"/>
        <end position="1047"/>
    </location>
</feature>
<dbReference type="SUPFAM" id="SSF50729">
    <property type="entry name" value="PH domain-like"/>
    <property type="match status" value="1"/>
</dbReference>
<dbReference type="InterPro" id="IPR036028">
    <property type="entry name" value="SH3-like_dom_sf"/>
</dbReference>
<feature type="region of interest" description="Disordered" evidence="8">
    <location>
        <begin position="427"/>
        <end position="447"/>
    </location>
</feature>
<dbReference type="PROSITE" id="PS50002">
    <property type="entry name" value="SH3"/>
    <property type="match status" value="1"/>
</dbReference>
<dbReference type="Gene3D" id="2.30.30.40">
    <property type="entry name" value="SH3 Domains"/>
    <property type="match status" value="1"/>
</dbReference>
<evidence type="ECO:0000259" key="9">
    <source>
        <dbReference type="PROSITE" id="PS50002"/>
    </source>
</evidence>
<dbReference type="GO" id="GO:0005802">
    <property type="term" value="C:trans-Golgi network"/>
    <property type="evidence" value="ECO:0007669"/>
    <property type="project" value="TreeGrafter"/>
</dbReference>
<organism evidence="12 13">
    <name type="scientific">Naumovozyma dairenensis (strain ATCC 10597 / BCRC 20456 / CBS 421 / NBRC 0211 / NRRL Y-12639)</name>
    <name type="common">Saccharomyces dairenensis</name>
    <dbReference type="NCBI Taxonomy" id="1071378"/>
    <lineage>
        <taxon>Eukaryota</taxon>
        <taxon>Fungi</taxon>
        <taxon>Dikarya</taxon>
        <taxon>Ascomycota</taxon>
        <taxon>Saccharomycotina</taxon>
        <taxon>Saccharomycetes</taxon>
        <taxon>Saccharomycetales</taxon>
        <taxon>Saccharomycetaceae</taxon>
        <taxon>Naumovozyma</taxon>
    </lineage>
</organism>
<evidence type="ECO:0000256" key="4">
    <source>
        <dbReference type="ARBA" id="ARBA00022553"/>
    </source>
</evidence>
<dbReference type="GO" id="GO:0042147">
    <property type="term" value="P:retrograde transport, endosome to Golgi"/>
    <property type="evidence" value="ECO:0007669"/>
    <property type="project" value="TreeGrafter"/>
</dbReference>
<evidence type="ECO:0000256" key="3">
    <source>
        <dbReference type="ARBA" id="ARBA00022483"/>
    </source>
</evidence>
<keyword evidence="3" id="KW-0268">Exocytosis</keyword>
<evidence type="ECO:0000256" key="8">
    <source>
        <dbReference type="SAM" id="MobiDB-lite"/>
    </source>
</evidence>
<keyword evidence="4" id="KW-0597">Phosphoprotein</keyword>
<dbReference type="PANTHER" id="PTHR22902:SF27">
    <property type="entry name" value="PLECKSTRIN HOMOLOGY DOMAIN-CONTAINING FAMILY A MEMBER 3"/>
    <property type="match status" value="1"/>
</dbReference>
<dbReference type="GeneID" id="11495342"/>
<dbReference type="eggNOG" id="ENOG502QPMX">
    <property type="taxonomic scope" value="Eukaryota"/>
</dbReference>
<sequence length="1047" mass="116081">MNVPNGLPSIITSGDVSPTRIRHVSDSSFNSPISPKVQKQYPMYICINEYSKRMEDELDMRPGDKIEVLTDDEEYNDGWYFGRNLRTGEEGLYPVVFTQIISTERKPTLMRAKSLKRMNTVIGEDNRNISKSSLNDSGSELPTPQAIETAATVSIQKAANKDRTISVKSTMSDIDRALEDFKNDDVPEHSIISSGNATPSLTHGTITSTTDDLDVSDINNKLQNLNLPATSSDELSTIKSKNSSAINGIEASQLKKELAESWSPEEVTAYFILCGFDVQSASKFQQHKISGKILLELELAHLRELDISSFGTRFEIFKEIESIKEAINMAGTQANRASLLMPPAFIDQQQPSNKGGESWKGSQSLENVALRSISGDQSTPQLNENIPKHRPTSLMVENNSSSARQKEQLNIPGIVETIAEDQTIFTSPRRAPKPPSYPSPVQPQSSPSMNFMNSPNPHRQFSPGNLSHSTSMRNISSKSNKNYNIQPQAITRATSINSNPRNISNGQRNRDSVLYTNINKEKHSEDSLNDMMNRISTLAPLDTGDDNTRDNSTIERPTSSIYTASIRDEEELNEPHQQLSSAQKNNNNNRGSSAYFSAHGDTDDAFETNKEPMDTTAASTPTTATTVTATTKKKRSSFVTSPFRQQFTQNALKRTPKEKKQEETTITASRTPLSPLSPSKKKKLTSADDPNRRSVSAKDQNVESSSKAALLEEDMKKRSVSEAVVKGKKTHQVKVRPGMKKQQTSAFVEGIRSISVKEAMKDADYSGWMSKKGTGAMSVWRTSNFYLHGTRLSYFASTSDTKERGLIDITAHRVSLLEKMNKIVSLYAASTGKGRYCFKLVPPQPGSRKGLTFTQPRVHYFAVDNKEDMRGWMATLLKTTIDIDTSVPVISSCATPTVSLSRAQELQSEAREETRLREQQRQLDEVNEEEILWEEQQRNPTNSSKEEQHQNGAKHYGNEESNSNNDGITNSTEHTSEDDDQFSTPNLSSHATTTASANGFASPYFLASGVMSPAIKRNNSTRASKDTKNITESLNNNLFPGNAGEMF</sequence>
<feature type="region of interest" description="Disordered" evidence="8">
    <location>
        <begin position="538"/>
        <end position="741"/>
    </location>
</feature>
<dbReference type="PROSITE" id="PS50105">
    <property type="entry name" value="SAM_DOMAIN"/>
    <property type="match status" value="1"/>
</dbReference>
<dbReference type="Pfam" id="PF00169">
    <property type="entry name" value="PH"/>
    <property type="match status" value="1"/>
</dbReference>
<feature type="domain" description="SAM" evidence="11">
    <location>
        <begin position="262"/>
        <end position="326"/>
    </location>
</feature>
<dbReference type="OrthoDB" id="73680at2759"/>
<keyword evidence="2 7" id="KW-0728">SH3 domain</keyword>
<feature type="compositionally biased region" description="Polar residues" evidence="8">
    <location>
        <begin position="982"/>
        <end position="994"/>
    </location>
</feature>
<dbReference type="InterPro" id="IPR001660">
    <property type="entry name" value="SAM"/>
</dbReference>
<dbReference type="InterPro" id="IPR011993">
    <property type="entry name" value="PH-like_dom_sf"/>
</dbReference>
<evidence type="ECO:0000256" key="7">
    <source>
        <dbReference type="PROSITE-ProRule" id="PRU00192"/>
    </source>
</evidence>
<evidence type="ECO:0000256" key="2">
    <source>
        <dbReference type="ARBA" id="ARBA00022443"/>
    </source>
</evidence>
<name>G0W3C0_NAUDC</name>
<dbReference type="GO" id="GO:0001881">
    <property type="term" value="P:receptor recycling"/>
    <property type="evidence" value="ECO:0007669"/>
    <property type="project" value="TreeGrafter"/>
</dbReference>
<keyword evidence="13" id="KW-1185">Reference proteome</keyword>
<dbReference type="CDD" id="cd13316">
    <property type="entry name" value="PH_Boi"/>
    <property type="match status" value="1"/>
</dbReference>
<dbReference type="SMART" id="SM00326">
    <property type="entry name" value="SH3"/>
    <property type="match status" value="1"/>
</dbReference>
<evidence type="ECO:0000313" key="12">
    <source>
        <dbReference type="EMBL" id="CCD22308.1"/>
    </source>
</evidence>
<dbReference type="GO" id="GO:0005829">
    <property type="term" value="C:cytosol"/>
    <property type="evidence" value="ECO:0007669"/>
    <property type="project" value="GOC"/>
</dbReference>
<dbReference type="Gene3D" id="1.10.150.50">
    <property type="entry name" value="Transcription Factor, Ets-1"/>
    <property type="match status" value="1"/>
</dbReference>
<gene>
    <name evidence="12" type="primary">NDAI0A01500</name>
    <name evidence="12" type="ordered locus">NDAI_0A01500</name>
</gene>
<feature type="domain" description="PH" evidence="10">
    <location>
        <begin position="762"/>
        <end position="881"/>
    </location>
</feature>
<evidence type="ECO:0000259" key="10">
    <source>
        <dbReference type="PROSITE" id="PS50003"/>
    </source>
</evidence>
<dbReference type="InterPro" id="IPR001452">
    <property type="entry name" value="SH3_domain"/>
</dbReference>
<dbReference type="PROSITE" id="PS50003">
    <property type="entry name" value="PH_DOMAIN"/>
    <property type="match status" value="1"/>
</dbReference>
<feature type="compositionally biased region" description="Polar residues" evidence="8">
    <location>
        <begin position="693"/>
        <end position="707"/>
    </location>
</feature>
<feature type="compositionally biased region" description="Polar residues" evidence="8">
    <location>
        <begin position="1030"/>
        <end position="1039"/>
    </location>
</feature>
<dbReference type="InterPro" id="IPR013761">
    <property type="entry name" value="SAM/pointed_sf"/>
</dbReference>
<dbReference type="SMART" id="SM00454">
    <property type="entry name" value="SAM"/>
    <property type="match status" value="1"/>
</dbReference>
<accession>G0W3C0</accession>
<evidence type="ECO:0000256" key="6">
    <source>
        <dbReference type="ARBA" id="ARBA00023306"/>
    </source>
</evidence>
<dbReference type="InterPro" id="IPR045188">
    <property type="entry name" value="Boi1/Boi2-like"/>
</dbReference>
<evidence type="ECO:0008006" key="14">
    <source>
        <dbReference type="Google" id="ProtNLM"/>
    </source>
</evidence>
<dbReference type="InterPro" id="IPR001849">
    <property type="entry name" value="PH_domain"/>
</dbReference>
<feature type="compositionally biased region" description="Basic and acidic residues" evidence="8">
    <location>
        <begin position="909"/>
        <end position="924"/>
    </location>
</feature>
<dbReference type="RefSeq" id="XP_003667551.1">
    <property type="nucleotide sequence ID" value="XM_003667503.1"/>
</dbReference>
<feature type="region of interest" description="Disordered" evidence="8">
    <location>
        <begin position="909"/>
        <end position="994"/>
    </location>
</feature>
<keyword evidence="6" id="KW-0131">Cell cycle</keyword>
<dbReference type="Gene3D" id="2.30.29.30">
    <property type="entry name" value="Pleckstrin-homology domain (PH domain)/Phosphotyrosine-binding domain (PTB)"/>
    <property type="match status" value="1"/>
</dbReference>
<dbReference type="SMART" id="SM00233">
    <property type="entry name" value="PH"/>
    <property type="match status" value="1"/>
</dbReference>
<evidence type="ECO:0000256" key="1">
    <source>
        <dbReference type="ARBA" id="ARBA00004266"/>
    </source>
</evidence>
<feature type="compositionally biased region" description="Polar residues" evidence="8">
    <location>
        <begin position="637"/>
        <end position="652"/>
    </location>
</feature>
<feature type="compositionally biased region" description="Low complexity" evidence="8">
    <location>
        <begin position="615"/>
        <end position="630"/>
    </location>
</feature>
<feature type="compositionally biased region" description="Polar residues" evidence="8">
    <location>
        <begin position="575"/>
        <end position="595"/>
    </location>
</feature>